<sequence>MKEPSGGRDVLLKRNSVMQSDPKTSKSKEEALEEGLEGTFPASDPVSVTRTTRTGAPDEFASKKAAKTADEEEELEEGLEDTFPASDPVSVTSSSHAGAPGRKSDREKG</sequence>
<dbReference type="eggNOG" id="ENOG5031BUV">
    <property type="taxonomic scope" value="Bacteria"/>
</dbReference>
<evidence type="ECO:0000313" key="2">
    <source>
        <dbReference type="EMBL" id="EKF42438.1"/>
    </source>
</evidence>
<proteinExistence type="predicted"/>
<feature type="region of interest" description="Disordered" evidence="1">
    <location>
        <begin position="1"/>
        <end position="109"/>
    </location>
</feature>
<accession>K2N4W4</accession>
<name>K2N4W4_9HYPH</name>
<protein>
    <submittedName>
        <fullName evidence="2">Uncharacterized protein</fullName>
    </submittedName>
</protein>
<feature type="compositionally biased region" description="Basic and acidic residues" evidence="1">
    <location>
        <begin position="1"/>
        <end position="12"/>
    </location>
</feature>
<dbReference type="PATRIC" id="fig|1231190.3.peg.2143"/>
<feature type="compositionally biased region" description="Acidic residues" evidence="1">
    <location>
        <begin position="70"/>
        <end position="80"/>
    </location>
</feature>
<dbReference type="STRING" id="721133.SAMN05216176_10686"/>
<dbReference type="AlphaFoldDB" id="K2N4W4"/>
<evidence type="ECO:0000313" key="3">
    <source>
        <dbReference type="Proteomes" id="UP000007374"/>
    </source>
</evidence>
<gene>
    <name evidence="2" type="ORF">NA8A_10263</name>
</gene>
<keyword evidence="3" id="KW-1185">Reference proteome</keyword>
<organism evidence="2 3">
    <name type="scientific">Nitratireductor indicus C115</name>
    <dbReference type="NCBI Taxonomy" id="1231190"/>
    <lineage>
        <taxon>Bacteria</taxon>
        <taxon>Pseudomonadati</taxon>
        <taxon>Pseudomonadota</taxon>
        <taxon>Alphaproteobacteria</taxon>
        <taxon>Hyphomicrobiales</taxon>
        <taxon>Phyllobacteriaceae</taxon>
        <taxon>Nitratireductor</taxon>
    </lineage>
</organism>
<evidence type="ECO:0000256" key="1">
    <source>
        <dbReference type="SAM" id="MobiDB-lite"/>
    </source>
</evidence>
<reference evidence="2 3" key="1">
    <citation type="journal article" date="2012" name="J. Bacteriol.">
        <title>Genome Sequence of Nitratireductor indicus Type Strain C115.</title>
        <authorList>
            <person name="Lai Q."/>
            <person name="Li G."/>
            <person name="Yu Z."/>
            <person name="Shao Z."/>
        </authorList>
    </citation>
    <scope>NUCLEOTIDE SEQUENCE [LARGE SCALE GENOMIC DNA]</scope>
    <source>
        <strain evidence="2 3">C115</strain>
    </source>
</reference>
<comment type="caution">
    <text evidence="2">The sequence shown here is derived from an EMBL/GenBank/DDBJ whole genome shotgun (WGS) entry which is preliminary data.</text>
</comment>
<dbReference type="EMBL" id="AMSI01000006">
    <property type="protein sequence ID" value="EKF42438.1"/>
    <property type="molecule type" value="Genomic_DNA"/>
</dbReference>
<dbReference type="Proteomes" id="UP000007374">
    <property type="component" value="Unassembled WGS sequence"/>
</dbReference>